<protein>
    <submittedName>
        <fullName evidence="1">Uncharacterized protein</fullName>
    </submittedName>
</protein>
<keyword evidence="2" id="KW-1185">Reference proteome</keyword>
<reference evidence="1 2" key="1">
    <citation type="journal article" date="2018" name="Genome Biol. Evol.">
        <title>Multiple Roots of Fruiting Body Formation in Amoebozoa.</title>
        <authorList>
            <person name="Hillmann F."/>
            <person name="Forbes G."/>
            <person name="Novohradska S."/>
            <person name="Ferling I."/>
            <person name="Riege K."/>
            <person name="Groth M."/>
            <person name="Westermann M."/>
            <person name="Marz M."/>
            <person name="Spaller T."/>
            <person name="Winckler T."/>
            <person name="Schaap P."/>
            <person name="Glockner G."/>
        </authorList>
    </citation>
    <scope>NUCLEOTIDE SEQUENCE [LARGE SCALE GENOMIC DNA]</scope>
    <source>
        <strain evidence="1 2">Jena</strain>
    </source>
</reference>
<proteinExistence type="predicted"/>
<organism evidence="1 2">
    <name type="scientific">Planoprotostelium fungivorum</name>
    <dbReference type="NCBI Taxonomy" id="1890364"/>
    <lineage>
        <taxon>Eukaryota</taxon>
        <taxon>Amoebozoa</taxon>
        <taxon>Evosea</taxon>
        <taxon>Variosea</taxon>
        <taxon>Cavosteliida</taxon>
        <taxon>Cavosteliaceae</taxon>
        <taxon>Planoprotostelium</taxon>
    </lineage>
</organism>
<evidence type="ECO:0000313" key="1">
    <source>
        <dbReference type="EMBL" id="PRP74756.1"/>
    </source>
</evidence>
<comment type="caution">
    <text evidence="1">The sequence shown here is derived from an EMBL/GenBank/DDBJ whole genome shotgun (WGS) entry which is preliminary data.</text>
</comment>
<dbReference type="EMBL" id="MDYQ01000441">
    <property type="protein sequence ID" value="PRP74756.1"/>
    <property type="molecule type" value="Genomic_DNA"/>
</dbReference>
<dbReference type="InParanoid" id="A0A2P6MSU2"/>
<evidence type="ECO:0000313" key="2">
    <source>
        <dbReference type="Proteomes" id="UP000241769"/>
    </source>
</evidence>
<dbReference type="AlphaFoldDB" id="A0A2P6MSU2"/>
<gene>
    <name evidence="1" type="ORF">PROFUN_06617</name>
</gene>
<name>A0A2P6MSU2_9EUKA</name>
<accession>A0A2P6MSU2</accession>
<sequence length="199" mass="21978">MGTGRAGAITSKSKRLLPVSDNSCEPDFRSELRLPTAESRNGGNVHIPTRETIYKSPLCFGISEKWGPWNNLGQKFPTLDAAGCFDYGIRSCSIFCRCFWVKIAIQLLVNTCDGVEELKSGNKDCRNFSGPLCSTCCGKASGFVCCYPHMTARNSHLPAIIDAAIEKGSTLKITFDNTYPRHSRWPGFVPLRKFALNET</sequence>
<dbReference type="Proteomes" id="UP000241769">
    <property type="component" value="Unassembled WGS sequence"/>
</dbReference>